<feature type="region of interest" description="Disordered" evidence="1">
    <location>
        <begin position="1"/>
        <end position="37"/>
    </location>
</feature>
<feature type="region of interest" description="Disordered" evidence="1">
    <location>
        <begin position="87"/>
        <end position="136"/>
    </location>
</feature>
<evidence type="ECO:0000313" key="3">
    <source>
        <dbReference type="Proteomes" id="UP000015106"/>
    </source>
</evidence>
<dbReference type="Gramene" id="TuG1812G0700004165.01.T01">
    <property type="protein sequence ID" value="TuG1812G0700004165.01.T01.cds276996"/>
    <property type="gene ID" value="TuG1812G0700004165.01"/>
</dbReference>
<proteinExistence type="predicted"/>
<dbReference type="AlphaFoldDB" id="A0A8R7R7H3"/>
<dbReference type="InterPro" id="IPR053253">
    <property type="entry name" value="Sex_diff_modulator"/>
</dbReference>
<dbReference type="EnsemblPlants" id="TuG1812G0700004165.01.T01">
    <property type="protein sequence ID" value="TuG1812G0700004165.01.T01.cds276996"/>
    <property type="gene ID" value="TuG1812G0700004165.01"/>
</dbReference>
<evidence type="ECO:0000256" key="1">
    <source>
        <dbReference type="SAM" id="MobiDB-lite"/>
    </source>
</evidence>
<sequence length="349" mass="37389">MPTSPSASRLSRLPGDPGELVPDSLPPSPGLDSALAPSACIQGAERNQGEVSSCPPAAAATGAFNAASRLRSAIIIPPGSDQAVFVPPGCPRTPDDVPSSPREEAGWTAARRPRRPQWDAPSSRPTASPAHPAALHLEEQRRASQLRFKRRTEGLCSRCLAPQHHRSVACRDPIRCLSCKLYGHTERKCPLRSKPRPPPPRLPPSTAARPRLSPTSPGASSWAAIVAAPPASALPPPRQPAMARASASIGAPDARPEEDSCIIPSSFDMDRDMLDWEQTAAIAWSVNSPRRLEALDIDRAIRKQFRLSHADVSVTPYHPVEFLVKFNHKAHCDEALVAGRVRAGGGIVH</sequence>
<reference evidence="3" key="1">
    <citation type="journal article" date="2013" name="Nature">
        <title>Draft genome of the wheat A-genome progenitor Triticum urartu.</title>
        <authorList>
            <person name="Ling H.Q."/>
            <person name="Zhao S."/>
            <person name="Liu D."/>
            <person name="Wang J."/>
            <person name="Sun H."/>
            <person name="Zhang C."/>
            <person name="Fan H."/>
            <person name="Li D."/>
            <person name="Dong L."/>
            <person name="Tao Y."/>
            <person name="Gao C."/>
            <person name="Wu H."/>
            <person name="Li Y."/>
            <person name="Cui Y."/>
            <person name="Guo X."/>
            <person name="Zheng S."/>
            <person name="Wang B."/>
            <person name="Yu K."/>
            <person name="Liang Q."/>
            <person name="Yang W."/>
            <person name="Lou X."/>
            <person name="Chen J."/>
            <person name="Feng M."/>
            <person name="Jian J."/>
            <person name="Zhang X."/>
            <person name="Luo G."/>
            <person name="Jiang Y."/>
            <person name="Liu J."/>
            <person name="Wang Z."/>
            <person name="Sha Y."/>
            <person name="Zhang B."/>
            <person name="Wu H."/>
            <person name="Tang D."/>
            <person name="Shen Q."/>
            <person name="Xue P."/>
            <person name="Zou S."/>
            <person name="Wang X."/>
            <person name="Liu X."/>
            <person name="Wang F."/>
            <person name="Yang Y."/>
            <person name="An X."/>
            <person name="Dong Z."/>
            <person name="Zhang K."/>
            <person name="Zhang X."/>
            <person name="Luo M.C."/>
            <person name="Dvorak J."/>
            <person name="Tong Y."/>
            <person name="Wang J."/>
            <person name="Yang H."/>
            <person name="Li Z."/>
            <person name="Wang D."/>
            <person name="Zhang A."/>
            <person name="Wang J."/>
        </authorList>
    </citation>
    <scope>NUCLEOTIDE SEQUENCE</scope>
    <source>
        <strain evidence="3">cv. G1812</strain>
    </source>
</reference>
<reference evidence="2" key="3">
    <citation type="submission" date="2022-06" db="UniProtKB">
        <authorList>
            <consortium name="EnsemblPlants"/>
        </authorList>
    </citation>
    <scope>IDENTIFICATION</scope>
</reference>
<dbReference type="Proteomes" id="UP000015106">
    <property type="component" value="Chromosome 7"/>
</dbReference>
<dbReference type="PANTHER" id="PTHR33087">
    <property type="entry name" value="OS07G0539200 PROTEIN"/>
    <property type="match status" value="1"/>
</dbReference>
<organism evidence="2 3">
    <name type="scientific">Triticum urartu</name>
    <name type="common">Red wild einkorn</name>
    <name type="synonym">Crithodium urartu</name>
    <dbReference type="NCBI Taxonomy" id="4572"/>
    <lineage>
        <taxon>Eukaryota</taxon>
        <taxon>Viridiplantae</taxon>
        <taxon>Streptophyta</taxon>
        <taxon>Embryophyta</taxon>
        <taxon>Tracheophyta</taxon>
        <taxon>Spermatophyta</taxon>
        <taxon>Magnoliopsida</taxon>
        <taxon>Liliopsida</taxon>
        <taxon>Poales</taxon>
        <taxon>Poaceae</taxon>
        <taxon>BOP clade</taxon>
        <taxon>Pooideae</taxon>
        <taxon>Triticodae</taxon>
        <taxon>Triticeae</taxon>
        <taxon>Triticinae</taxon>
        <taxon>Triticum</taxon>
    </lineage>
</organism>
<keyword evidence="3" id="KW-1185">Reference proteome</keyword>
<reference evidence="2" key="2">
    <citation type="submission" date="2018-03" db="EMBL/GenBank/DDBJ databases">
        <title>The Triticum urartu genome reveals the dynamic nature of wheat genome evolution.</title>
        <authorList>
            <person name="Ling H."/>
            <person name="Ma B."/>
            <person name="Shi X."/>
            <person name="Liu H."/>
            <person name="Dong L."/>
            <person name="Sun H."/>
            <person name="Cao Y."/>
            <person name="Gao Q."/>
            <person name="Zheng S."/>
            <person name="Li Y."/>
            <person name="Yu Y."/>
            <person name="Du H."/>
            <person name="Qi M."/>
            <person name="Li Y."/>
            <person name="Yu H."/>
            <person name="Cui Y."/>
            <person name="Wang N."/>
            <person name="Chen C."/>
            <person name="Wu H."/>
            <person name="Zhao Y."/>
            <person name="Zhang J."/>
            <person name="Li Y."/>
            <person name="Zhou W."/>
            <person name="Zhang B."/>
            <person name="Hu W."/>
            <person name="Eijk M."/>
            <person name="Tang J."/>
            <person name="Witsenboer H."/>
            <person name="Zhao S."/>
            <person name="Li Z."/>
            <person name="Zhang A."/>
            <person name="Wang D."/>
            <person name="Liang C."/>
        </authorList>
    </citation>
    <scope>NUCLEOTIDE SEQUENCE [LARGE SCALE GENOMIC DNA]</scope>
    <source>
        <strain evidence="2">cv. G1812</strain>
    </source>
</reference>
<name>A0A8R7R7H3_TRIUA</name>
<evidence type="ECO:0000313" key="2">
    <source>
        <dbReference type="EnsemblPlants" id="TuG1812G0700004165.01.T01.cds276996"/>
    </source>
</evidence>
<protein>
    <recommendedName>
        <fullName evidence="4">CCHC-type domain-containing protein</fullName>
    </recommendedName>
</protein>
<accession>A0A8R7R7H3</accession>
<feature type="region of interest" description="Disordered" evidence="1">
    <location>
        <begin position="188"/>
        <end position="257"/>
    </location>
</feature>
<feature type="compositionally biased region" description="Low complexity" evidence="1">
    <location>
        <begin position="204"/>
        <end position="231"/>
    </location>
</feature>
<dbReference type="PANTHER" id="PTHR33087:SF21">
    <property type="entry name" value="OS03G0782100 PROTEIN"/>
    <property type="match status" value="1"/>
</dbReference>
<evidence type="ECO:0008006" key="4">
    <source>
        <dbReference type="Google" id="ProtNLM"/>
    </source>
</evidence>